<dbReference type="EMBL" id="AP020659">
    <property type="protein sequence ID" value="BBN68188.1"/>
    <property type="molecule type" value="Genomic_DNA"/>
</dbReference>
<sequence>MLKTWFLTGPDPLEFEPDPVRVRHLADGKNIRAVTKNLQRSQSFYKTKVLHQRKGAEDGKRPGGGFLCTSTAWGRKTLKRDSRDCSPPDPHYPLYTSSSTKELVGQLSSMLTKLKSPLTGSPSSLDLLKVPP</sequence>
<evidence type="ECO:0000256" key="1">
    <source>
        <dbReference type="SAM" id="MobiDB-lite"/>
    </source>
</evidence>
<proteinExistence type="predicted"/>
<name>A0A5H2XIY9_PRUDU</name>
<dbReference type="AlphaFoldDB" id="A0A5H2XIY9"/>
<gene>
    <name evidence="2" type="ORF">Prudu_322S000200</name>
</gene>
<reference evidence="2" key="1">
    <citation type="journal article" date="2019" name="Science">
        <title>Mutation of a bHLH transcription factor allowed almond domestication.</title>
        <authorList>
            <person name="Sanchez-Perez R."/>
            <person name="Pavan S."/>
            <person name="Mazzeo R."/>
            <person name="Moldovan C."/>
            <person name="Aiese Cigliano R."/>
            <person name="Del Cueto J."/>
            <person name="Ricciardi F."/>
            <person name="Lotti C."/>
            <person name="Ricciardi L."/>
            <person name="Dicenta F."/>
            <person name="Lopez-Marques R.L."/>
            <person name="Lindberg Moller B."/>
        </authorList>
    </citation>
    <scope>NUCLEOTIDE SEQUENCE</scope>
</reference>
<evidence type="ECO:0000313" key="2">
    <source>
        <dbReference type="EMBL" id="BBN68188.1"/>
    </source>
</evidence>
<feature type="non-terminal residue" evidence="2">
    <location>
        <position position="132"/>
    </location>
</feature>
<organism evidence="2">
    <name type="scientific">Prunus dulcis</name>
    <name type="common">Almond</name>
    <name type="synonym">Amygdalus dulcis</name>
    <dbReference type="NCBI Taxonomy" id="3755"/>
    <lineage>
        <taxon>Eukaryota</taxon>
        <taxon>Viridiplantae</taxon>
        <taxon>Streptophyta</taxon>
        <taxon>Embryophyta</taxon>
        <taxon>Tracheophyta</taxon>
        <taxon>Spermatophyta</taxon>
        <taxon>Magnoliopsida</taxon>
        <taxon>eudicotyledons</taxon>
        <taxon>Gunneridae</taxon>
        <taxon>Pentapetalae</taxon>
        <taxon>rosids</taxon>
        <taxon>fabids</taxon>
        <taxon>Rosales</taxon>
        <taxon>Rosaceae</taxon>
        <taxon>Amygdaloideae</taxon>
        <taxon>Amygdaleae</taxon>
        <taxon>Prunus</taxon>
    </lineage>
</organism>
<protein>
    <submittedName>
        <fullName evidence="2">Uncharacterized protein</fullName>
    </submittedName>
</protein>
<accession>A0A5H2XIY9</accession>
<feature type="region of interest" description="Disordered" evidence="1">
    <location>
        <begin position="78"/>
        <end position="97"/>
    </location>
</feature>